<dbReference type="FunFam" id="3.40.50.300:FF:000705">
    <property type="entry name" value="Endoribonuclease dicer-like protein"/>
    <property type="match status" value="1"/>
</dbReference>
<dbReference type="PANTHER" id="PTHR14950">
    <property type="entry name" value="DICER-RELATED"/>
    <property type="match status" value="1"/>
</dbReference>
<dbReference type="Pfam" id="PF00271">
    <property type="entry name" value="Helicase_C"/>
    <property type="match status" value="1"/>
</dbReference>
<evidence type="ECO:0000256" key="15">
    <source>
        <dbReference type="ARBA" id="ARBA00023211"/>
    </source>
</evidence>
<comment type="similarity">
    <text evidence="17 18">Belongs to the helicase family. Dicer subfamily.</text>
</comment>
<dbReference type="GO" id="GO:0005524">
    <property type="term" value="F:ATP binding"/>
    <property type="evidence" value="ECO:0007669"/>
    <property type="project" value="UniProtKB-KW"/>
</dbReference>
<keyword evidence="6" id="KW-0677">Repeat</keyword>
<organism evidence="26">
    <name type="scientific">Juniperus indica</name>
    <dbReference type="NCBI Taxonomy" id="329094"/>
    <lineage>
        <taxon>Eukaryota</taxon>
        <taxon>Viridiplantae</taxon>
        <taxon>Streptophyta</taxon>
        <taxon>Embryophyta</taxon>
        <taxon>Tracheophyta</taxon>
        <taxon>Spermatophyta</taxon>
        <taxon>Pinopsida</taxon>
        <taxon>Pinidae</taxon>
        <taxon>Conifers II</taxon>
        <taxon>Cupressales</taxon>
        <taxon>Cupressaceae</taxon>
        <taxon>Juniperus</taxon>
    </lineage>
</organism>
<evidence type="ECO:0000256" key="16">
    <source>
        <dbReference type="ARBA" id="ARBA00023242"/>
    </source>
</evidence>
<dbReference type="Gene3D" id="3.30.160.380">
    <property type="entry name" value="Dicer dimerisation domain"/>
    <property type="match status" value="1"/>
</dbReference>
<dbReference type="SUPFAM" id="SSF69065">
    <property type="entry name" value="RNase III domain-like"/>
    <property type="match status" value="2"/>
</dbReference>
<reference evidence="26" key="1">
    <citation type="submission" date="2016-11" db="EMBL/GenBank/DDBJ databases">
        <title>Cupressaceae transcriptome phylogeny.</title>
        <authorList>
            <person name="Mao K."/>
            <person name="Ruhsam M."/>
        </authorList>
    </citation>
    <scope>NUCLEOTIDE SEQUENCE</scope>
</reference>
<dbReference type="SMART" id="SM00949">
    <property type="entry name" value="PAZ"/>
    <property type="match status" value="1"/>
</dbReference>
<evidence type="ECO:0000259" key="24">
    <source>
        <dbReference type="PROSITE" id="PS51194"/>
    </source>
</evidence>
<dbReference type="SMART" id="SM00487">
    <property type="entry name" value="DEXDc"/>
    <property type="match status" value="1"/>
</dbReference>
<dbReference type="InterPro" id="IPR003100">
    <property type="entry name" value="PAZ_dom"/>
</dbReference>
<dbReference type="CDD" id="cd18802">
    <property type="entry name" value="SF2_C_dicer"/>
    <property type="match status" value="1"/>
</dbReference>
<dbReference type="PANTHER" id="PTHR14950:SF37">
    <property type="entry name" value="ENDORIBONUCLEASE DICER"/>
    <property type="match status" value="1"/>
</dbReference>
<keyword evidence="5" id="KW-0479">Metal-binding</keyword>
<comment type="cofactor">
    <cofactor evidence="2">
        <name>Mg(2+)</name>
        <dbReference type="ChEBI" id="CHEBI:18420"/>
    </cofactor>
</comment>
<evidence type="ECO:0000256" key="11">
    <source>
        <dbReference type="ARBA" id="ARBA00022840"/>
    </source>
</evidence>
<dbReference type="Gene3D" id="1.10.1520.10">
    <property type="entry name" value="Ribonuclease III domain"/>
    <property type="match status" value="2"/>
</dbReference>
<dbReference type="Pfam" id="PF00636">
    <property type="entry name" value="Ribonuclease_3"/>
    <property type="match status" value="2"/>
</dbReference>
<dbReference type="InterPro" id="IPR011545">
    <property type="entry name" value="DEAD/DEAH_box_helicase_dom"/>
</dbReference>
<dbReference type="GO" id="GO:0005737">
    <property type="term" value="C:cytoplasm"/>
    <property type="evidence" value="ECO:0007669"/>
    <property type="project" value="TreeGrafter"/>
</dbReference>
<dbReference type="PROSITE" id="PS50821">
    <property type="entry name" value="PAZ"/>
    <property type="match status" value="1"/>
</dbReference>
<keyword evidence="12" id="KW-0460">Magnesium</keyword>
<evidence type="ECO:0000256" key="13">
    <source>
        <dbReference type="ARBA" id="ARBA00022884"/>
    </source>
</evidence>
<dbReference type="GO" id="GO:0010267">
    <property type="term" value="P:ta-siRNA processing"/>
    <property type="evidence" value="ECO:0007669"/>
    <property type="project" value="UniProtKB-ARBA"/>
</dbReference>
<dbReference type="Pfam" id="PF14709">
    <property type="entry name" value="DND1_DSRM"/>
    <property type="match status" value="1"/>
</dbReference>
<evidence type="ECO:0000259" key="20">
    <source>
        <dbReference type="PROSITE" id="PS50137"/>
    </source>
</evidence>
<dbReference type="PROSITE" id="PS50142">
    <property type="entry name" value="RNASE_3_2"/>
    <property type="match status" value="2"/>
</dbReference>
<dbReference type="SUPFAM" id="SSF101690">
    <property type="entry name" value="PAZ domain"/>
    <property type="match status" value="1"/>
</dbReference>
<dbReference type="InterPro" id="IPR014720">
    <property type="entry name" value="dsRBD_dom"/>
</dbReference>
<feature type="region of interest" description="Disordered" evidence="19">
    <location>
        <begin position="410"/>
        <end position="448"/>
    </location>
</feature>
<evidence type="ECO:0000256" key="3">
    <source>
        <dbReference type="ARBA" id="ARBA00004123"/>
    </source>
</evidence>
<feature type="domain" description="DRBM" evidence="20">
    <location>
        <begin position="1950"/>
        <end position="2013"/>
    </location>
</feature>
<dbReference type="GO" id="GO:0005634">
    <property type="term" value="C:nucleus"/>
    <property type="evidence" value="ECO:0007669"/>
    <property type="project" value="UniProtKB-SubCell"/>
</dbReference>
<dbReference type="Gene3D" id="3.40.50.300">
    <property type="entry name" value="P-loop containing nucleotide triphosphate hydrolases"/>
    <property type="match status" value="2"/>
</dbReference>
<feature type="compositionally biased region" description="Basic and acidic residues" evidence="19">
    <location>
        <begin position="279"/>
        <end position="289"/>
    </location>
</feature>
<evidence type="ECO:0000256" key="10">
    <source>
        <dbReference type="ARBA" id="ARBA00022806"/>
    </source>
</evidence>
<dbReference type="FunFam" id="3.40.50.300:FF:000420">
    <property type="entry name" value="Endoribonuclease dicer-like 1"/>
    <property type="match status" value="1"/>
</dbReference>
<evidence type="ECO:0000256" key="12">
    <source>
        <dbReference type="ARBA" id="ARBA00022842"/>
    </source>
</evidence>
<accession>A0A3Q8BC57</accession>
<dbReference type="FunFam" id="1.10.1520.10:FF:000007">
    <property type="entry name" value="Endoribonuclease dicer-like protein"/>
    <property type="match status" value="1"/>
</dbReference>
<evidence type="ECO:0000256" key="5">
    <source>
        <dbReference type="ARBA" id="ARBA00022723"/>
    </source>
</evidence>
<dbReference type="CDD" id="cd18034">
    <property type="entry name" value="DEXHc_dicer"/>
    <property type="match status" value="1"/>
</dbReference>
<keyword evidence="15" id="KW-0464">Manganese</keyword>
<dbReference type="FunFam" id="1.10.1520.10:FF:000004">
    <property type="entry name" value="Endoribonuclease dicer-like 1"/>
    <property type="match status" value="1"/>
</dbReference>
<evidence type="ECO:0000256" key="19">
    <source>
        <dbReference type="SAM" id="MobiDB-lite"/>
    </source>
</evidence>
<evidence type="ECO:0000259" key="25">
    <source>
        <dbReference type="PROSITE" id="PS51327"/>
    </source>
</evidence>
<evidence type="ECO:0000256" key="18">
    <source>
        <dbReference type="PROSITE-ProRule" id="PRU00657"/>
    </source>
</evidence>
<feature type="compositionally biased region" description="Basic and acidic residues" evidence="19">
    <location>
        <begin position="411"/>
        <end position="423"/>
    </location>
</feature>
<feature type="region of interest" description="Disordered" evidence="19">
    <location>
        <begin position="271"/>
        <end position="301"/>
    </location>
</feature>
<dbReference type="PROSITE" id="PS51194">
    <property type="entry name" value="HELICASE_CTER"/>
    <property type="match status" value="1"/>
</dbReference>
<dbReference type="SUPFAM" id="SSF54768">
    <property type="entry name" value="dsRNA-binding domain-like"/>
    <property type="match status" value="2"/>
</dbReference>
<feature type="domain" description="Helicase ATP-binding" evidence="23">
    <location>
        <begin position="460"/>
        <end position="637"/>
    </location>
</feature>
<dbReference type="Pfam" id="PF02170">
    <property type="entry name" value="PAZ"/>
    <property type="match status" value="1"/>
</dbReference>
<feature type="domain" description="DRBM" evidence="20">
    <location>
        <begin position="2039"/>
        <end position="2114"/>
    </location>
</feature>
<dbReference type="SMART" id="SM00535">
    <property type="entry name" value="RIBOc"/>
    <property type="match status" value="2"/>
</dbReference>
<feature type="region of interest" description="Disordered" evidence="19">
    <location>
        <begin position="200"/>
        <end position="219"/>
    </location>
</feature>
<evidence type="ECO:0000256" key="7">
    <source>
        <dbReference type="ARBA" id="ARBA00022741"/>
    </source>
</evidence>
<name>A0A3Q8BC57_9CONI</name>
<comment type="cofactor">
    <cofactor evidence="1">
        <name>Mn(2+)</name>
        <dbReference type="ChEBI" id="CHEBI:29035"/>
    </cofactor>
</comment>
<feature type="compositionally biased region" description="Basic and acidic residues" evidence="19">
    <location>
        <begin position="1137"/>
        <end position="1147"/>
    </location>
</feature>
<dbReference type="Gene3D" id="2.170.260.10">
    <property type="entry name" value="paz domain"/>
    <property type="match status" value="1"/>
</dbReference>
<dbReference type="Pfam" id="PF00035">
    <property type="entry name" value="dsrm"/>
    <property type="match status" value="1"/>
</dbReference>
<evidence type="ECO:0000256" key="8">
    <source>
        <dbReference type="ARBA" id="ARBA00022759"/>
    </source>
</evidence>
<dbReference type="CDD" id="cd00593">
    <property type="entry name" value="RIBOc"/>
    <property type="match status" value="2"/>
</dbReference>
<dbReference type="SUPFAM" id="SSF52540">
    <property type="entry name" value="P-loop containing nucleoside triphosphate hydrolases"/>
    <property type="match status" value="1"/>
</dbReference>
<dbReference type="FunFam" id="3.30.160.20:FF:000032">
    <property type="entry name" value="endoribonuclease Dicer homolog 1"/>
    <property type="match status" value="1"/>
</dbReference>
<feature type="domain" description="Helicase C-terminal" evidence="24">
    <location>
        <begin position="859"/>
        <end position="1019"/>
    </location>
</feature>
<keyword evidence="14" id="KW-0943">RNA-mediated gene silencing</keyword>
<dbReference type="InterPro" id="IPR001650">
    <property type="entry name" value="Helicase_C-like"/>
</dbReference>
<dbReference type="SMART" id="SM00490">
    <property type="entry name" value="HELICc"/>
    <property type="match status" value="1"/>
</dbReference>
<dbReference type="PROSITE" id="PS50137">
    <property type="entry name" value="DS_RBD"/>
    <property type="match status" value="2"/>
</dbReference>
<feature type="domain" description="RNase III" evidence="21">
    <location>
        <begin position="1776"/>
        <end position="1924"/>
    </location>
</feature>
<proteinExistence type="evidence at transcript level"/>
<keyword evidence="13 18" id="KW-0694">RNA-binding</keyword>
<evidence type="ECO:0000256" key="9">
    <source>
        <dbReference type="ARBA" id="ARBA00022801"/>
    </source>
</evidence>
<dbReference type="SMART" id="SM00358">
    <property type="entry name" value="DSRM"/>
    <property type="match status" value="2"/>
</dbReference>
<feature type="region of interest" description="Disordered" evidence="19">
    <location>
        <begin position="1133"/>
        <end position="1159"/>
    </location>
</feature>
<dbReference type="InterPro" id="IPR005034">
    <property type="entry name" value="Dicer_dimerisation"/>
</dbReference>
<dbReference type="CDD" id="cd19869">
    <property type="entry name" value="DSRM_DCL_plant"/>
    <property type="match status" value="1"/>
</dbReference>
<dbReference type="InterPro" id="IPR036085">
    <property type="entry name" value="PAZ_dom_sf"/>
</dbReference>
<dbReference type="GO" id="GO:0004386">
    <property type="term" value="F:helicase activity"/>
    <property type="evidence" value="ECO:0007669"/>
    <property type="project" value="UniProtKB-KW"/>
</dbReference>
<dbReference type="InterPro" id="IPR038248">
    <property type="entry name" value="Dicer_dimer_sf"/>
</dbReference>
<dbReference type="Gene3D" id="3.30.160.20">
    <property type="match status" value="2"/>
</dbReference>
<keyword evidence="8" id="KW-0255">Endonuclease</keyword>
<dbReference type="InterPro" id="IPR000999">
    <property type="entry name" value="RNase_III_dom"/>
</dbReference>
<evidence type="ECO:0000313" key="26">
    <source>
        <dbReference type="EMBL" id="ASZ84521.1"/>
    </source>
</evidence>
<keyword evidence="4" id="KW-0540">Nuclease</keyword>
<evidence type="ECO:0000256" key="1">
    <source>
        <dbReference type="ARBA" id="ARBA00001936"/>
    </source>
</evidence>
<evidence type="ECO:0000259" key="22">
    <source>
        <dbReference type="PROSITE" id="PS50821"/>
    </source>
</evidence>
<dbReference type="InterPro" id="IPR036389">
    <property type="entry name" value="RNase_III_sf"/>
</dbReference>
<dbReference type="GO" id="GO:0003723">
    <property type="term" value="F:RNA binding"/>
    <property type="evidence" value="ECO:0007669"/>
    <property type="project" value="UniProtKB-UniRule"/>
</dbReference>
<protein>
    <submittedName>
        <fullName evidence="26">Putative abnormal suspensor 1</fullName>
    </submittedName>
</protein>
<dbReference type="EMBL" id="KY100100">
    <property type="protein sequence ID" value="ASZ84521.1"/>
    <property type="molecule type" value="mRNA"/>
</dbReference>
<feature type="region of interest" description="Disordered" evidence="19">
    <location>
        <begin position="800"/>
        <end position="821"/>
    </location>
</feature>
<dbReference type="GO" id="GO:0004525">
    <property type="term" value="F:ribonuclease III activity"/>
    <property type="evidence" value="ECO:0007669"/>
    <property type="project" value="InterPro"/>
</dbReference>
<comment type="subcellular location">
    <subcellularLocation>
        <location evidence="3">Nucleus</location>
    </subcellularLocation>
</comment>
<keyword evidence="7" id="KW-0547">Nucleotide-binding</keyword>
<dbReference type="InterPro" id="IPR027417">
    <property type="entry name" value="P-loop_NTPase"/>
</dbReference>
<dbReference type="InterPro" id="IPR014001">
    <property type="entry name" value="Helicase_ATP-bd"/>
</dbReference>
<keyword evidence="11" id="KW-0067">ATP-binding</keyword>
<evidence type="ECO:0000256" key="6">
    <source>
        <dbReference type="ARBA" id="ARBA00022737"/>
    </source>
</evidence>
<dbReference type="PROSITE" id="PS51327">
    <property type="entry name" value="DICER_DSRBF"/>
    <property type="match status" value="1"/>
</dbReference>
<sequence length="2117" mass="239071">MEEAHPGLSVGPLDLISVKDIDSSHTLEGCFEEKFDFPSPKPHIDTEQSFDDPASKTSYWIDACEDILMSWDQTFVQNKDNCHEDTFGVHSSDFGIDILMGGDPLQNEKVSFLDGNDKIIKEVTYEQSVGHDNEIVDALDVELLSDRDCNSIRSTNACNGHGSEMTDAKDMMPNSCKRLRSDCHATNKENEKEVMLLEEQRKKHSDKINNECQKETERNGAWRHKGVVDEANKLGKIQEERWEKIVNSRDSFRKHDEKVCNSVAKSGERENCADNMRGAPERNRANDCSKRRRERSRSADDIDERERRRKLLRDTSKDERVQTRCQDVTRERVRCQDMSRDRGRYLQFSRERGRFDRKRGRDWERESERNDRDWNRREREKERRDRDGRRERERRGYWERDRSGKMIFRHGTMDSETERERARLTANEASPGQIKTSEKVSDEPKEKVAEERARDYQIEVLEQALVKNTIAFLETGAGKTLIAVLLMRSVCKTMRKEGRKMLAIFLVPKVPLVYQQAEVIRKQTGFNVGHYCGEMGQDFWDARRWQREFESREVLVMTAQILLNILRHSIIKMEAIHLLILDECHHAVKKHPYSLVMSEFYHTTPKDKRPAVFGMTASPVNLKGVSNQEDCAIKIRNLESKLDSVVCTIKDRKELEKHVPMPLEVVVEYDKAAILWSLHEQIKQMEVAIENAAHASSKRSKWQFMGARDAGAKEELRLVYGVSERTESDGAANLVQKLRAIIYALDELGQWCAYKVAQSFLTSLQNDERANRQLDVKFQESYLEKVVALLQCQLAEGAASNKDSEKSESNNNAMEGGCSDEVEEGELPDASVVSGGEHVDEVIGAAVADGKVTPKVQSLIKILLKYQHTEDFRAIIFVERVVSALVLPKVFAELPSLNFVKCASLIGHNNNHDMRTRQMQETIAKFRDGRITLLVATSVAEEGLDIRQCNVVIRFDLAKTVLAYIQSRGRARKPGSDYILMLEKGNLSHEAFLRNARNSEETLRKEAIERTDLSHLKDSSKLVSAETAPGAVYQVASTGAIVSLNSAVGLVHFYCSQLPSDRYSILRPEFTMKKHDKQGGSIEYSCELQLPCNAPFEKLEGPVCSSIRLAQQAVCLEACKKLHEMGAFTDMLLPDKGSGEEGEKVDQPEEGEPLPGTARHREFYPEGVADSLQGDWILIGKDGQCNEENLVTLFMYKVKCENVGVSKDPFLIQTSEFGVLFGRELDAEVLSMTMDLFVARTMFTKASLQYRGAIQISESQLVSLKSFHVRLMSIVLDVNVEPVSTPWDPAKAYVFIPLIAEKVLKPVKEIDWLLIERVLGTKAWNNPLQCARPDVYLGTDERTLGGDRREYGFGKLRNGMSIGQKSHPTYGIRGAVAQFDVVKASGLVPSRNEIEKLQDEAPPPGKLMMADGYVDIEDLTGKIVTAAHSGKRFYVDSVRFEMNAESSFPRKEGYLGPLEYSSYADYYKQKYGVKLVYKKQPLIRGRGVSYCKNLLSPRFETTESNAEETQDKTYYVMLPPEICLVHPLPGSLVRGAQRLPSVMRRVESMLLAVQLKHKINYLIPASKILEALTAASCQESFCYERAELLGDAYLKWVVSRCLFLKYPQKHEGQLTRMRQQTVSNVVLYQYALSKGLQSYIQADRFAPSRWAAPGVLPVFDEDTNEADNADLLSDVELSSPKELVTHKSMHLEDSDDDSMEEGEIEGDSSCYRVLSSKTLADVVEALIGVYYVEGGKKAAAHLMNWIGIPAEFDAEEGELARKRCKVPESVARSIDFDKLEGALNCKFNERSLLVEAITHASRPSSGVSCYQRLEFIGDAVLDHLITKHLFFSYTDLPPGRLTDLRAAAVNNENFARVAVKHKLHIHLRHGSTALEAQIRDFVKDIQAELDKPGVNSFGLGDFKAPKVLGDIVESIAGAVFLDKGLDTRNVWEIFQPLLQPMVTPETLPMHPVRELQERCQQQAEGLEYKASRAGNIATVEVFVDGVQIGVAQNPQKKMAQKLAARNALVILKEKEAQAKATSGDNADAQNGKRNGAQTFTRQTLNDICLRRQWPMPQYRCVSEGGPAHAKRFTYSVRVHTTSGGWTEECRGEPMPSVKKAKDSAAMVLLELLKRDTV</sequence>
<dbReference type="PROSITE" id="PS51192">
    <property type="entry name" value="HELICASE_ATP_BIND_1"/>
    <property type="match status" value="1"/>
</dbReference>
<feature type="compositionally biased region" description="Basic and acidic residues" evidence="19">
    <location>
        <begin position="436"/>
        <end position="448"/>
    </location>
</feature>
<dbReference type="Pfam" id="PF03368">
    <property type="entry name" value="Dicer_dimer"/>
    <property type="match status" value="1"/>
</dbReference>
<evidence type="ECO:0000259" key="21">
    <source>
        <dbReference type="PROSITE" id="PS50142"/>
    </source>
</evidence>
<evidence type="ECO:0000256" key="17">
    <source>
        <dbReference type="ARBA" id="ARBA00035116"/>
    </source>
</evidence>
<feature type="domain" description="RNase III" evidence="21">
    <location>
        <begin position="1554"/>
        <end position="1735"/>
    </location>
</feature>
<dbReference type="FunFam" id="3.30.160.380:FF:000001">
    <property type="entry name" value="Endoribonuclease dicer-like 1"/>
    <property type="match status" value="1"/>
</dbReference>
<keyword evidence="9" id="KW-0378">Hydrolase</keyword>
<keyword evidence="10" id="KW-0347">Helicase</keyword>
<dbReference type="GO" id="GO:0046872">
    <property type="term" value="F:metal ion binding"/>
    <property type="evidence" value="ECO:0007669"/>
    <property type="project" value="UniProtKB-KW"/>
</dbReference>
<evidence type="ECO:0000256" key="14">
    <source>
        <dbReference type="ARBA" id="ARBA00023158"/>
    </source>
</evidence>
<keyword evidence="16" id="KW-0539">Nucleus</keyword>
<feature type="domain" description="PAZ" evidence="22">
    <location>
        <begin position="1389"/>
        <end position="1527"/>
    </location>
</feature>
<evidence type="ECO:0000256" key="2">
    <source>
        <dbReference type="ARBA" id="ARBA00001946"/>
    </source>
</evidence>
<evidence type="ECO:0000259" key="23">
    <source>
        <dbReference type="PROSITE" id="PS51192"/>
    </source>
</evidence>
<evidence type="ECO:0000256" key="4">
    <source>
        <dbReference type="ARBA" id="ARBA00022722"/>
    </source>
</evidence>
<feature type="domain" description="Dicer dsRNA-binding fold" evidence="25">
    <location>
        <begin position="1047"/>
        <end position="1142"/>
    </location>
</feature>
<dbReference type="Pfam" id="PF00270">
    <property type="entry name" value="DEAD"/>
    <property type="match status" value="1"/>
</dbReference>